<dbReference type="Pfam" id="PF25301">
    <property type="entry name" value="CUT_C"/>
    <property type="match status" value="1"/>
</dbReference>
<protein>
    <submittedName>
        <fullName evidence="2">ZP domain-containing protein</fullName>
    </submittedName>
</protein>
<dbReference type="PROSITE" id="PS51034">
    <property type="entry name" value="ZP_2"/>
    <property type="match status" value="1"/>
</dbReference>
<dbReference type="OMA" id="CRPLDEL"/>
<feature type="domain" description="ZP" evidence="1">
    <location>
        <begin position="1"/>
        <end position="68"/>
    </location>
</feature>
<reference evidence="2" key="1">
    <citation type="submission" date="2017-02" db="UniProtKB">
        <authorList>
            <consortium name="WormBaseParasite"/>
        </authorList>
    </citation>
    <scope>IDENTIFICATION</scope>
</reference>
<evidence type="ECO:0000259" key="1">
    <source>
        <dbReference type="PROSITE" id="PS51034"/>
    </source>
</evidence>
<proteinExistence type="predicted"/>
<dbReference type="AlphaFoldDB" id="A0A0N4XL94"/>
<dbReference type="WBParaSite" id="NBR_0000329601-mRNA-1">
    <property type="protein sequence ID" value="NBR_0000329601-mRNA-1"/>
    <property type="gene ID" value="NBR_0000329601"/>
</dbReference>
<sequence length="80" mass="9128">LDEFGCSLFPNILPHVEYPSDLNGGILIHAFSLDVDQAAVFFECNVKLLLKLNGVCRRPICRPLDELRSQESRYRRHLAS</sequence>
<evidence type="ECO:0000313" key="2">
    <source>
        <dbReference type="WBParaSite" id="NBR_0000329601-mRNA-1"/>
    </source>
</evidence>
<organism evidence="2">
    <name type="scientific">Nippostrongylus brasiliensis</name>
    <name type="common">Rat hookworm</name>
    <dbReference type="NCBI Taxonomy" id="27835"/>
    <lineage>
        <taxon>Eukaryota</taxon>
        <taxon>Metazoa</taxon>
        <taxon>Ecdysozoa</taxon>
        <taxon>Nematoda</taxon>
        <taxon>Chromadorea</taxon>
        <taxon>Rhabditida</taxon>
        <taxon>Rhabditina</taxon>
        <taxon>Rhabditomorpha</taxon>
        <taxon>Strongyloidea</taxon>
        <taxon>Heligmosomidae</taxon>
        <taxon>Nippostrongylus</taxon>
    </lineage>
</organism>
<dbReference type="InterPro" id="IPR057475">
    <property type="entry name" value="CUT_C"/>
</dbReference>
<accession>A0A0N4XL94</accession>
<dbReference type="InterPro" id="IPR001507">
    <property type="entry name" value="ZP_dom"/>
</dbReference>
<name>A0A0N4XL94_NIPBR</name>